<dbReference type="PANTHER" id="PTHR11257">
    <property type="entry name" value="CHEMOSENSORY PROTEIN-RELATED"/>
    <property type="match status" value="1"/>
</dbReference>
<feature type="compositionally biased region" description="Gly residues" evidence="1">
    <location>
        <begin position="48"/>
        <end position="62"/>
    </location>
</feature>
<feature type="region of interest" description="Disordered" evidence="1">
    <location>
        <begin position="322"/>
        <end position="422"/>
    </location>
</feature>
<accession>A0A649ZUQ8</accession>
<dbReference type="InterPro" id="IPR036682">
    <property type="entry name" value="OS_D_A10/PebIII_sf"/>
</dbReference>
<name>A0A649ZUQ8_9NEOP</name>
<feature type="compositionally biased region" description="Polar residues" evidence="1">
    <location>
        <begin position="328"/>
        <end position="340"/>
    </location>
</feature>
<feature type="region of interest" description="Disordered" evidence="1">
    <location>
        <begin position="42"/>
        <end position="80"/>
    </location>
</feature>
<protein>
    <submittedName>
        <fullName evidence="2">Putative chemosensory protein 23</fullName>
    </submittedName>
</protein>
<dbReference type="SUPFAM" id="SSF100910">
    <property type="entry name" value="Chemosensory protein Csp2"/>
    <property type="match status" value="1"/>
</dbReference>
<proteinExistence type="evidence at transcript level"/>
<feature type="compositionally biased region" description="Polar residues" evidence="1">
    <location>
        <begin position="381"/>
        <end position="405"/>
    </location>
</feature>
<reference evidence="2" key="1">
    <citation type="submission" date="2019-04" db="EMBL/GenBank/DDBJ databases">
        <authorList>
            <person name="Li P."/>
            <person name="Liu Y."/>
            <person name="Wang S."/>
            <person name="Sun H."/>
        </authorList>
    </citation>
    <scope>NUCLEOTIDE SEQUENCE</scope>
</reference>
<organism evidence="2">
    <name type="scientific">Conopomorpha sinensis</name>
    <name type="common">litch fruit borer</name>
    <dbReference type="NCBI Taxonomy" id="940481"/>
    <lineage>
        <taxon>Eukaryota</taxon>
        <taxon>Metazoa</taxon>
        <taxon>Ecdysozoa</taxon>
        <taxon>Arthropoda</taxon>
        <taxon>Hexapoda</taxon>
        <taxon>Insecta</taxon>
        <taxon>Pterygota</taxon>
        <taxon>Neoptera</taxon>
        <taxon>Endopterygota</taxon>
        <taxon>Lepidoptera</taxon>
        <taxon>Glossata</taxon>
        <taxon>Ditrysia</taxon>
        <taxon>Tineoidea</taxon>
        <taxon>Gracillariidae</taxon>
        <taxon>Conopomorpha</taxon>
    </lineage>
</organism>
<feature type="compositionally biased region" description="Low complexity" evidence="1">
    <location>
        <begin position="409"/>
        <end position="422"/>
    </location>
</feature>
<evidence type="ECO:0000256" key="1">
    <source>
        <dbReference type="SAM" id="MobiDB-lite"/>
    </source>
</evidence>
<dbReference type="PANTHER" id="PTHR11257:SF11">
    <property type="entry name" value="CHEMOSENSORY PROTEIN 17"/>
    <property type="match status" value="1"/>
</dbReference>
<dbReference type="Pfam" id="PF03392">
    <property type="entry name" value="OS-D"/>
    <property type="match status" value="1"/>
</dbReference>
<evidence type="ECO:0000313" key="2">
    <source>
        <dbReference type="EMBL" id="QGN03668.1"/>
    </source>
</evidence>
<sequence length="557" mass="59381">MSGDIKPQQLLEGQQGQVVHQLGMSQHDGQHQTVTVVSSMPSSMHQVQGGGGAGQQPGGGLAGLPPLQGMPTAQHPQQISTEWGHSRVQVIQQPLQNSAYLQQLYNAQAPLLNVMPGNIALHPGINSQQIQVIAAGKPFQGNQLAPHMITAQGKQVLQGQAVNFTGLAAYPEQAPFPGYTTIPAIPTTQNQTFVFSPLGVISSQPSILPAHSNAQITQQKPNDMQKVMSNKVSANKVSGSGVQGVQGVPGVPGAQCVQVSQPVLGAQQQQAQIISPLQAGGQTMQFAPWQQIPGTLPQVWTGGLPAGGLLAPNPIFIRGSAPDAPTSMFIQHSPQNTAPHASQCPPGPTGKVRATGSVPGTDKAPRPLSALVPGAVRPAASVSTQTGASQTHSQVKNRGKTTPTAKQDAANQTNKTQPQQKQQLVVMNSAPMLQQQQQQQDNKQAVNKAVMQQTIMTHQLHQQQQQQQQQQRPQVSDTALDDALNDKRFIQRQIKCALGEAPCDPIGKRLKTLAPLVLRGACPQCTPQETKQIQRTLSYVQRNFPQEWAKIVRQYAG</sequence>
<dbReference type="InterPro" id="IPR005055">
    <property type="entry name" value="A10/PebIII"/>
</dbReference>
<feature type="compositionally biased region" description="Low complexity" evidence="1">
    <location>
        <begin position="457"/>
        <end position="471"/>
    </location>
</feature>
<dbReference type="Gene3D" id="1.10.2080.10">
    <property type="entry name" value="Insect odorant-binding protein A10/Ejaculatory bulb-specific protein 3"/>
    <property type="match status" value="1"/>
</dbReference>
<dbReference type="AlphaFoldDB" id="A0A649ZUQ8"/>
<feature type="region of interest" description="Disordered" evidence="1">
    <location>
        <begin position="457"/>
        <end position="478"/>
    </location>
</feature>
<dbReference type="EMBL" id="MK882916">
    <property type="protein sequence ID" value="QGN03668.1"/>
    <property type="molecule type" value="mRNA"/>
</dbReference>